<evidence type="ECO:0000313" key="1">
    <source>
        <dbReference type="EMBL" id="MCU6796885.1"/>
    </source>
</evidence>
<protein>
    <submittedName>
        <fullName evidence="1">Phytoene/squalene synthase family protein</fullName>
    </submittedName>
</protein>
<dbReference type="Pfam" id="PF00494">
    <property type="entry name" value="SQS_PSY"/>
    <property type="match status" value="1"/>
</dbReference>
<dbReference type="InterPro" id="IPR002060">
    <property type="entry name" value="Squ/phyt_synthse"/>
</dbReference>
<comment type="caution">
    <text evidence="1">The sequence shown here is derived from an EMBL/GenBank/DDBJ whole genome shotgun (WGS) entry which is preliminary data.</text>
</comment>
<dbReference type="PANTHER" id="PTHR11626">
    <property type="entry name" value="FARNESYL-DIPHOSPHATE FARNESYLTRANSFERASE"/>
    <property type="match status" value="1"/>
</dbReference>
<dbReference type="PANTHER" id="PTHR11626:SF2">
    <property type="entry name" value="SQUALENE SYNTHASE"/>
    <property type="match status" value="1"/>
</dbReference>
<dbReference type="InterPro" id="IPR044844">
    <property type="entry name" value="Trans_IPPS_euk-type"/>
</dbReference>
<reference evidence="1 2" key="1">
    <citation type="submission" date="2022-09" db="EMBL/GenBank/DDBJ databases">
        <authorList>
            <person name="Han X.L."/>
            <person name="Wang Q."/>
            <person name="Lu T."/>
        </authorList>
    </citation>
    <scope>NUCLEOTIDE SEQUENCE [LARGE SCALE GENOMIC DNA]</scope>
    <source>
        <strain evidence="1 2">WQ 127069</strain>
    </source>
</reference>
<dbReference type="Proteomes" id="UP001652445">
    <property type="component" value="Unassembled WGS sequence"/>
</dbReference>
<accession>A0ABT2UQF8</accession>
<name>A0ABT2UQF8_9BACL</name>
<organism evidence="1 2">
    <name type="scientific">Paenibacillus baimaensis</name>
    <dbReference type="NCBI Taxonomy" id="2982185"/>
    <lineage>
        <taxon>Bacteria</taxon>
        <taxon>Bacillati</taxon>
        <taxon>Bacillota</taxon>
        <taxon>Bacilli</taxon>
        <taxon>Bacillales</taxon>
        <taxon>Paenibacillaceae</taxon>
        <taxon>Paenibacillus</taxon>
    </lineage>
</organism>
<proteinExistence type="predicted"/>
<gene>
    <name evidence="1" type="ORF">OB236_32640</name>
</gene>
<keyword evidence="2" id="KW-1185">Reference proteome</keyword>
<sequence>MNETNALYQEAMDVLAETSRTFFIPISRLVPGLQEAVASAYLCMRAIDEIEDDPSLAVEIKVKLLNEISDILHQPIYEEALAALLTPYKSVLPEVTLRLADWVRFCPLSASDVVRESTSTMARDMAGWVERDWQVHTKEDLDSYTYCVAGAVGVLLSELWLWHDGTESDYTEAVAFGRGLQTVNILRNRKEDMERGVDYFPDQWGTEEMFAYTRGNLALADRYVANLKPGPVFDFCKLPLALAHGTLSALEAGEEKLNRAAVIEIVKQASAE</sequence>
<dbReference type="InterPro" id="IPR008949">
    <property type="entry name" value="Isoprenoid_synthase_dom_sf"/>
</dbReference>
<dbReference type="Gene3D" id="1.10.600.10">
    <property type="entry name" value="Farnesyl Diphosphate Synthase"/>
    <property type="match status" value="1"/>
</dbReference>
<evidence type="ECO:0000313" key="2">
    <source>
        <dbReference type="Proteomes" id="UP001652445"/>
    </source>
</evidence>
<dbReference type="SUPFAM" id="SSF48576">
    <property type="entry name" value="Terpenoid synthases"/>
    <property type="match status" value="1"/>
</dbReference>
<dbReference type="RefSeq" id="WP_076235738.1">
    <property type="nucleotide sequence ID" value="NZ_JAOQIO010000110.1"/>
</dbReference>
<dbReference type="EMBL" id="JAOQIO010000110">
    <property type="protein sequence ID" value="MCU6796885.1"/>
    <property type="molecule type" value="Genomic_DNA"/>
</dbReference>